<keyword evidence="7" id="KW-1185">Reference proteome</keyword>
<sequence>MVDDISHSPEQTDARSAIIDAAARLLNDKGADAVTTRRVSAEAGVQPPTLYRIFGDKNGLLDAVAEHVMAEFVAAKSATVSAALANDTDPVDDLRAGWEMQIEFGLRNPVLFSLVNAPERGSASPAAQAGLEILQTRVHRVAAAGRLRVSERRAVDLIRSAGSGVTFTLLTTPPDDRDPTLGTAMIDAVLREILVDAPERPRDSRHATAVAFRAIAPELTALSDAERGLLVDWLDRAIDGEAR</sequence>
<dbReference type="RefSeq" id="WP_166987607.1">
    <property type="nucleotide sequence ID" value="NZ_CP061169.1"/>
</dbReference>
<dbReference type="Gene3D" id="1.10.357.10">
    <property type="entry name" value="Tetracycline Repressor, domain 2"/>
    <property type="match status" value="1"/>
</dbReference>
<dbReference type="InterPro" id="IPR009057">
    <property type="entry name" value="Homeodomain-like_sf"/>
</dbReference>
<protein>
    <submittedName>
        <fullName evidence="6">TetR/AcrR family transcriptional regulator</fullName>
    </submittedName>
</protein>
<feature type="DNA-binding region" description="H-T-H motif" evidence="4">
    <location>
        <begin position="35"/>
        <end position="54"/>
    </location>
</feature>
<evidence type="ECO:0000313" key="7">
    <source>
        <dbReference type="Proteomes" id="UP000662814"/>
    </source>
</evidence>
<dbReference type="Proteomes" id="UP000662814">
    <property type="component" value="Chromosome"/>
</dbReference>
<dbReference type="PRINTS" id="PR00455">
    <property type="entry name" value="HTHTETR"/>
</dbReference>
<feature type="domain" description="HTH tetR-type" evidence="5">
    <location>
        <begin position="12"/>
        <end position="72"/>
    </location>
</feature>
<dbReference type="PANTHER" id="PTHR30055:SF234">
    <property type="entry name" value="HTH-TYPE TRANSCRIPTIONAL REGULATOR BETI"/>
    <property type="match status" value="1"/>
</dbReference>
<name>A0ABX6YHG8_9MICO</name>
<organism evidence="6 7">
    <name type="scientific">Paramicrobacterium chengjingii</name>
    <dbReference type="NCBI Taxonomy" id="2769067"/>
    <lineage>
        <taxon>Bacteria</taxon>
        <taxon>Bacillati</taxon>
        <taxon>Actinomycetota</taxon>
        <taxon>Actinomycetes</taxon>
        <taxon>Micrococcales</taxon>
        <taxon>Microbacteriaceae</taxon>
        <taxon>Paramicrobacterium</taxon>
    </lineage>
</organism>
<keyword evidence="1" id="KW-0805">Transcription regulation</keyword>
<dbReference type="InterPro" id="IPR001647">
    <property type="entry name" value="HTH_TetR"/>
</dbReference>
<dbReference type="EMBL" id="CP061169">
    <property type="protein sequence ID" value="QPZ38050.1"/>
    <property type="molecule type" value="Genomic_DNA"/>
</dbReference>
<gene>
    <name evidence="6" type="ORF">HCR76_14845</name>
</gene>
<evidence type="ECO:0000256" key="3">
    <source>
        <dbReference type="ARBA" id="ARBA00023163"/>
    </source>
</evidence>
<proteinExistence type="predicted"/>
<dbReference type="InterPro" id="IPR050109">
    <property type="entry name" value="HTH-type_TetR-like_transc_reg"/>
</dbReference>
<keyword evidence="2 4" id="KW-0238">DNA-binding</keyword>
<dbReference type="PROSITE" id="PS50977">
    <property type="entry name" value="HTH_TETR_2"/>
    <property type="match status" value="1"/>
</dbReference>
<keyword evidence="3" id="KW-0804">Transcription</keyword>
<evidence type="ECO:0000313" key="6">
    <source>
        <dbReference type="EMBL" id="QPZ38050.1"/>
    </source>
</evidence>
<dbReference type="PANTHER" id="PTHR30055">
    <property type="entry name" value="HTH-TYPE TRANSCRIPTIONAL REGULATOR RUTR"/>
    <property type="match status" value="1"/>
</dbReference>
<accession>A0ABX6YHG8</accession>
<evidence type="ECO:0000259" key="5">
    <source>
        <dbReference type="PROSITE" id="PS50977"/>
    </source>
</evidence>
<reference evidence="6 7" key="1">
    <citation type="submission" date="2020-12" db="EMBL/GenBank/DDBJ databases">
        <title>Microbacterium sp. HY060.</title>
        <authorList>
            <person name="Zhou J."/>
        </authorList>
    </citation>
    <scope>NUCLEOTIDE SEQUENCE [LARGE SCALE GENOMIC DNA]</scope>
    <source>
        <strain evidence="6 7">HY60</strain>
    </source>
</reference>
<dbReference type="Pfam" id="PF00440">
    <property type="entry name" value="TetR_N"/>
    <property type="match status" value="1"/>
</dbReference>
<evidence type="ECO:0000256" key="2">
    <source>
        <dbReference type="ARBA" id="ARBA00023125"/>
    </source>
</evidence>
<dbReference type="SUPFAM" id="SSF46689">
    <property type="entry name" value="Homeodomain-like"/>
    <property type="match status" value="1"/>
</dbReference>
<evidence type="ECO:0000256" key="1">
    <source>
        <dbReference type="ARBA" id="ARBA00023015"/>
    </source>
</evidence>
<evidence type="ECO:0000256" key="4">
    <source>
        <dbReference type="PROSITE-ProRule" id="PRU00335"/>
    </source>
</evidence>